<dbReference type="GO" id="GO:0016779">
    <property type="term" value="F:nucleotidyltransferase activity"/>
    <property type="evidence" value="ECO:0007669"/>
    <property type="project" value="InterPro"/>
</dbReference>
<dbReference type="RefSeq" id="WP_093261070.1">
    <property type="nucleotide sequence ID" value="NZ_FNKK01000002.1"/>
</dbReference>
<gene>
    <name evidence="2" type="ORF">SAMN04489764_4080</name>
</gene>
<keyword evidence="2" id="KW-0808">Transferase</keyword>
<dbReference type="Pfam" id="PF01909">
    <property type="entry name" value="NTP_transf_2"/>
    <property type="match status" value="1"/>
</dbReference>
<dbReference type="OrthoDB" id="5176171at2"/>
<protein>
    <submittedName>
        <fullName evidence="2">Nucleotidyltransferase domain-containing protein</fullName>
    </submittedName>
</protein>
<accession>A0A1H1H5H4</accession>
<dbReference type="EMBL" id="FNKK01000002">
    <property type="protein sequence ID" value="SDR20742.1"/>
    <property type="molecule type" value="Genomic_DNA"/>
</dbReference>
<proteinExistence type="predicted"/>
<dbReference type="AlphaFoldDB" id="A0A1H1H5H4"/>
<dbReference type="InterPro" id="IPR043519">
    <property type="entry name" value="NT_sf"/>
</dbReference>
<evidence type="ECO:0000313" key="3">
    <source>
        <dbReference type="Proteomes" id="UP000217103"/>
    </source>
</evidence>
<feature type="domain" description="Polymerase nucleotidyl transferase" evidence="1">
    <location>
        <begin position="16"/>
        <end position="72"/>
    </location>
</feature>
<dbReference type="STRING" id="35622.SAMN04489764_4080"/>
<evidence type="ECO:0000259" key="1">
    <source>
        <dbReference type="Pfam" id="PF01909"/>
    </source>
</evidence>
<keyword evidence="3" id="KW-1185">Reference proteome</keyword>
<dbReference type="SUPFAM" id="SSF81301">
    <property type="entry name" value="Nucleotidyltransferase"/>
    <property type="match status" value="1"/>
</dbReference>
<dbReference type="Proteomes" id="UP000217103">
    <property type="component" value="Unassembled WGS sequence"/>
</dbReference>
<dbReference type="Gene3D" id="3.30.460.10">
    <property type="entry name" value="Beta Polymerase, domain 2"/>
    <property type="match status" value="1"/>
</dbReference>
<dbReference type="CDD" id="cd05403">
    <property type="entry name" value="NT_KNTase_like"/>
    <property type="match status" value="1"/>
</dbReference>
<name>A0A1H1H5H4_9ACTN</name>
<sequence>MHDAEFTKHVAERLYNLPGVQAVTLGGSRAQGTHRPDSDWDFALYYRDRFDPDDLRALGWPGEVSEIGGWSPGVFNGGAWLTIDGRAVDVHYRDLNVVEHQIAQAQQGRFEVEPLLFHLAGIPTYLVVGELAINQVLHGDLPTPEYPQALRKSAPPRWRNAARLTLIYARANHAPHGRLTDCAGAIAVAACQTAHAILAARGEWVTNEKTLLTRAGLRDDIDRIVADLTTDPDDLTTALDRAKTLFETAGEDH</sequence>
<reference evidence="2 3" key="1">
    <citation type="submission" date="2016-10" db="EMBL/GenBank/DDBJ databases">
        <authorList>
            <person name="de Groot N.N."/>
        </authorList>
    </citation>
    <scope>NUCLEOTIDE SEQUENCE [LARGE SCALE GENOMIC DNA]</scope>
    <source>
        <strain evidence="2 3">DSM 43794</strain>
    </source>
</reference>
<dbReference type="InterPro" id="IPR002934">
    <property type="entry name" value="Polymerase_NTP_transf_dom"/>
</dbReference>
<evidence type="ECO:0000313" key="2">
    <source>
        <dbReference type="EMBL" id="SDR20742.1"/>
    </source>
</evidence>
<organism evidence="2 3">
    <name type="scientific">Thermostaphylospora chromogena</name>
    <dbReference type="NCBI Taxonomy" id="35622"/>
    <lineage>
        <taxon>Bacteria</taxon>
        <taxon>Bacillati</taxon>
        <taxon>Actinomycetota</taxon>
        <taxon>Actinomycetes</taxon>
        <taxon>Streptosporangiales</taxon>
        <taxon>Thermomonosporaceae</taxon>
        <taxon>Thermostaphylospora</taxon>
    </lineage>
</organism>